<dbReference type="Pfam" id="PF01925">
    <property type="entry name" value="TauE"/>
    <property type="match status" value="1"/>
</dbReference>
<comment type="subcellular location">
    <subcellularLocation>
        <location evidence="5">Cell membrane</location>
        <topology evidence="5">Multi-pass membrane protein</topology>
    </subcellularLocation>
    <subcellularLocation>
        <location evidence="1">Membrane</location>
        <topology evidence="1">Multi-pass membrane protein</topology>
    </subcellularLocation>
</comment>
<feature type="transmembrane region" description="Helical" evidence="5">
    <location>
        <begin position="45"/>
        <end position="65"/>
    </location>
</feature>
<organism evidence="6 7">
    <name type="scientific">Candidatus Lokiarchaeum ossiferum</name>
    <dbReference type="NCBI Taxonomy" id="2951803"/>
    <lineage>
        <taxon>Archaea</taxon>
        <taxon>Promethearchaeati</taxon>
        <taxon>Promethearchaeota</taxon>
        <taxon>Promethearchaeia</taxon>
        <taxon>Promethearchaeales</taxon>
        <taxon>Promethearchaeaceae</taxon>
        <taxon>Candidatus Lokiarchaeum</taxon>
    </lineage>
</organism>
<evidence type="ECO:0000256" key="4">
    <source>
        <dbReference type="ARBA" id="ARBA00023136"/>
    </source>
</evidence>
<keyword evidence="3 5" id="KW-1133">Transmembrane helix</keyword>
<feature type="transmembrane region" description="Helical" evidence="5">
    <location>
        <begin position="77"/>
        <end position="94"/>
    </location>
</feature>
<evidence type="ECO:0000256" key="1">
    <source>
        <dbReference type="ARBA" id="ARBA00004141"/>
    </source>
</evidence>
<evidence type="ECO:0000313" key="7">
    <source>
        <dbReference type="Proteomes" id="UP001208689"/>
    </source>
</evidence>
<feature type="transmembrane region" description="Helical" evidence="5">
    <location>
        <begin position="154"/>
        <end position="178"/>
    </location>
</feature>
<keyword evidence="4 5" id="KW-0472">Membrane</keyword>
<dbReference type="InterPro" id="IPR002781">
    <property type="entry name" value="TM_pro_TauE-like"/>
</dbReference>
<reference evidence="6" key="1">
    <citation type="submission" date="2022-09" db="EMBL/GenBank/DDBJ databases">
        <title>Actin cytoskeleton and complex cell architecture in an #Asgard archaeon.</title>
        <authorList>
            <person name="Ponce Toledo R.I."/>
            <person name="Schleper C."/>
            <person name="Rodrigues Oliveira T."/>
            <person name="Wollweber F."/>
            <person name="Xu J."/>
            <person name="Rittmann S."/>
            <person name="Klingl A."/>
            <person name="Pilhofer M."/>
        </authorList>
    </citation>
    <scope>NUCLEOTIDE SEQUENCE</scope>
    <source>
        <strain evidence="6">B-35</strain>
    </source>
</reference>
<proteinExistence type="inferred from homology"/>
<gene>
    <name evidence="6" type="ORF">NEF87_002087</name>
</gene>
<evidence type="ECO:0000256" key="5">
    <source>
        <dbReference type="RuleBase" id="RU363041"/>
    </source>
</evidence>
<feature type="transmembrane region" description="Helical" evidence="5">
    <location>
        <begin position="7"/>
        <end position="39"/>
    </location>
</feature>
<evidence type="ECO:0000256" key="2">
    <source>
        <dbReference type="ARBA" id="ARBA00022692"/>
    </source>
</evidence>
<protein>
    <recommendedName>
        <fullName evidence="5">Probable membrane transporter protein</fullName>
    </recommendedName>
</protein>
<accession>A0ABY6HTX6</accession>
<dbReference type="PANTHER" id="PTHR43701:SF5">
    <property type="entry name" value="MEMBRANE TRANSPORTER PROTEIN-RELATED"/>
    <property type="match status" value="1"/>
</dbReference>
<dbReference type="Proteomes" id="UP001208689">
    <property type="component" value="Chromosome"/>
</dbReference>
<comment type="similarity">
    <text evidence="5">Belongs to the 4-toluene sulfonate uptake permease (TSUP) (TC 2.A.102) family.</text>
</comment>
<feature type="transmembrane region" description="Helical" evidence="5">
    <location>
        <begin position="190"/>
        <end position="210"/>
    </location>
</feature>
<dbReference type="EMBL" id="CP104013">
    <property type="protein sequence ID" value="UYP45802.1"/>
    <property type="molecule type" value="Genomic_DNA"/>
</dbReference>
<feature type="transmembrane region" description="Helical" evidence="5">
    <location>
        <begin position="222"/>
        <end position="242"/>
    </location>
</feature>
<sequence length="269" mass="28710">MEIISLALLLILSFAIYFFLSMVGLGGGMLVVPMLILVFEIPPSIAIGTSLFAMSISTFAATMGYWSRQSVNWKLALAYNVFDIPGIILGALLTKIAPTAVLEFICGCGIIVLAIVVLTKKSIQKRSASIANQEAEDDNFYEPDFSFAWTGKNLIVVIFSSFMGGLITGMVGIGGGTVDTTSMISIGIPMNYAAGSSSLAMFMTNIFGAVTHISLGNIWWDYAIPLGIVALIAAFLGSRLAPKLNSTMLRKMLGIIALITGLRLAFNIL</sequence>
<evidence type="ECO:0000256" key="3">
    <source>
        <dbReference type="ARBA" id="ARBA00022989"/>
    </source>
</evidence>
<dbReference type="PANTHER" id="PTHR43701">
    <property type="entry name" value="MEMBRANE TRANSPORTER PROTEIN MJ0441-RELATED"/>
    <property type="match status" value="1"/>
</dbReference>
<name>A0ABY6HTX6_9ARCH</name>
<evidence type="ECO:0000313" key="6">
    <source>
        <dbReference type="EMBL" id="UYP45802.1"/>
    </source>
</evidence>
<keyword evidence="5" id="KW-1003">Cell membrane</keyword>
<keyword evidence="7" id="KW-1185">Reference proteome</keyword>
<keyword evidence="2 5" id="KW-0812">Transmembrane</keyword>
<feature type="transmembrane region" description="Helical" evidence="5">
    <location>
        <begin position="248"/>
        <end position="266"/>
    </location>
</feature>
<feature type="transmembrane region" description="Helical" evidence="5">
    <location>
        <begin position="100"/>
        <end position="119"/>
    </location>
</feature>
<dbReference type="InterPro" id="IPR051598">
    <property type="entry name" value="TSUP/Inactive_protease-like"/>
</dbReference>